<feature type="transmembrane region" description="Helical" evidence="2">
    <location>
        <begin position="398"/>
        <end position="418"/>
    </location>
</feature>
<keyword evidence="2" id="KW-1133">Transmembrane helix</keyword>
<organism evidence="4 5">
    <name type="scientific">Syntrophus gentianae</name>
    <dbReference type="NCBI Taxonomy" id="43775"/>
    <lineage>
        <taxon>Bacteria</taxon>
        <taxon>Pseudomonadati</taxon>
        <taxon>Thermodesulfobacteriota</taxon>
        <taxon>Syntrophia</taxon>
        <taxon>Syntrophales</taxon>
        <taxon>Syntrophaceae</taxon>
        <taxon>Syntrophus</taxon>
    </lineage>
</organism>
<evidence type="ECO:0000313" key="5">
    <source>
        <dbReference type="Proteomes" id="UP000198744"/>
    </source>
</evidence>
<keyword evidence="2" id="KW-0472">Membrane</keyword>
<dbReference type="OrthoDB" id="9806952at2"/>
<feature type="transmembrane region" description="Helical" evidence="2">
    <location>
        <begin position="38"/>
        <end position="57"/>
    </location>
</feature>
<sequence>MKIADLTRDYFNSLAQELTAKIADMPALSKNVKVQRMVILFVVAVILSFLLTPEITFRPPHFKIGSIAPKDIKADRDFLVEDRISTEQKMWESVKGIKSVYDYDNALAAHLISTISSGFSKIRSSHANIETGHRTDLPSLFENKVFSEAVHEFEQAAGIKFSEPELKILIKENFSQDIAEKIVQILSAVYQNGHVVNSSLQPQDLSMGITIRNVKTQHEQDQEDLSNLLIPEQAQNLMQKESESILQGTRRDIRFVVLSLSRRLLQPNLTFNKNATVKKKQEILNTIKPVFFLVQKNEMIVREGQKISEIDKEKLAAFYRKNGQESLANLTVFLGLFLTVILLSLVLYFWRTRNWPRKKERNIVNSLFLGTIAIFSILVAKAGIFIGDAVNRAFPNLSIESCLYAIPFAAGAMLIAVLTNRNLALVMSIFVSFLVSFLFDYDIKMSLFCFLGSVAASYHVVSCRQRSAFFKAGLFLGLFNMSVILCFGLVFKDTLSLNLIANLAMGLVGGLISGILVAGLTPLFESIFQYTTDIKLLELANLNSPIFQRMMMEAPGTYNHSVVVASLVEAAAEAIGANPLLAKVSAYYHDIGKLKKPLYFIENQRNGDNKHDKLSPRMSGLVIISHVKDGCEIAQQAKLGKEIISIIREHHGTGLVGFFYGKAKKDKDPSISSLPESDFRYPGPKPQTKEAGLVLLGDVIEASSRALSNPTPSRIANLVRDRIEKIFMDGQLDECELTMRDLSKIAEIFIRILNGIFHQRIDYPGQHADREGALRKDTNGHIDSKSAEKSKN</sequence>
<feature type="transmembrane region" description="Helical" evidence="2">
    <location>
        <begin position="503"/>
        <end position="524"/>
    </location>
</feature>
<evidence type="ECO:0000256" key="2">
    <source>
        <dbReference type="SAM" id="Phobius"/>
    </source>
</evidence>
<dbReference type="InterPro" id="IPR003607">
    <property type="entry name" value="HD/PDEase_dom"/>
</dbReference>
<feature type="region of interest" description="Disordered" evidence="1">
    <location>
        <begin position="771"/>
        <end position="792"/>
    </location>
</feature>
<evidence type="ECO:0000259" key="3">
    <source>
        <dbReference type="SMART" id="SM00471"/>
    </source>
</evidence>
<dbReference type="SUPFAM" id="SSF109604">
    <property type="entry name" value="HD-domain/PDEase-like"/>
    <property type="match status" value="1"/>
</dbReference>
<evidence type="ECO:0000256" key="1">
    <source>
        <dbReference type="SAM" id="MobiDB-lite"/>
    </source>
</evidence>
<dbReference type="PANTHER" id="PTHR36442">
    <property type="entry name" value="CYCLIC-DI-AMP PHOSPHODIESTERASE PGPH"/>
    <property type="match status" value="1"/>
</dbReference>
<dbReference type="InterPro" id="IPR052722">
    <property type="entry name" value="PgpH_phosphodiesterase"/>
</dbReference>
<dbReference type="Gene3D" id="1.10.3210.10">
    <property type="entry name" value="Hypothetical protein af1432"/>
    <property type="match status" value="1"/>
</dbReference>
<dbReference type="InterPro" id="IPR006674">
    <property type="entry name" value="HD_domain"/>
</dbReference>
<name>A0A1H7XEN1_9BACT</name>
<keyword evidence="2" id="KW-0812">Transmembrane</keyword>
<feature type="transmembrane region" description="Helical" evidence="2">
    <location>
        <begin position="423"/>
        <end position="439"/>
    </location>
</feature>
<dbReference type="InterPro" id="IPR011624">
    <property type="entry name" value="Metal-dep_PHydrolase_7TM_extra"/>
</dbReference>
<dbReference type="InterPro" id="IPR011621">
    <property type="entry name" value="Metal-dep_PHydrolase_7TM_intra"/>
</dbReference>
<feature type="transmembrane region" description="Helical" evidence="2">
    <location>
        <begin position="330"/>
        <end position="350"/>
    </location>
</feature>
<dbReference type="AlphaFoldDB" id="A0A1H7XEN1"/>
<gene>
    <name evidence="4" type="ORF">SAMN04489760_11050</name>
</gene>
<keyword evidence="5" id="KW-1185">Reference proteome</keyword>
<dbReference type="Proteomes" id="UP000198744">
    <property type="component" value="Unassembled WGS sequence"/>
</dbReference>
<feature type="region of interest" description="Disordered" evidence="1">
    <location>
        <begin position="664"/>
        <end position="683"/>
    </location>
</feature>
<protein>
    <recommendedName>
        <fullName evidence="3">HD/PDEase domain-containing protein</fullName>
    </recommendedName>
</protein>
<proteinExistence type="predicted"/>
<dbReference type="Pfam" id="PF01966">
    <property type="entry name" value="HD"/>
    <property type="match status" value="1"/>
</dbReference>
<dbReference type="Pfam" id="PF07698">
    <property type="entry name" value="7TM-7TMR_HD"/>
    <property type="match status" value="1"/>
</dbReference>
<feature type="domain" description="HD/PDEase" evidence="3">
    <location>
        <begin position="553"/>
        <end position="712"/>
    </location>
</feature>
<accession>A0A1H7XEN1</accession>
<dbReference type="SMART" id="SM00471">
    <property type="entry name" value="HDc"/>
    <property type="match status" value="1"/>
</dbReference>
<dbReference type="InterPro" id="IPR006675">
    <property type="entry name" value="HDIG_dom"/>
</dbReference>
<feature type="transmembrane region" description="Helical" evidence="2">
    <location>
        <begin position="468"/>
        <end position="491"/>
    </location>
</feature>
<dbReference type="CDD" id="cd00077">
    <property type="entry name" value="HDc"/>
    <property type="match status" value="1"/>
</dbReference>
<dbReference type="EMBL" id="FOBS01000010">
    <property type="protein sequence ID" value="SEM31658.1"/>
    <property type="molecule type" value="Genomic_DNA"/>
</dbReference>
<dbReference type="Pfam" id="PF07697">
    <property type="entry name" value="7TMR-HDED"/>
    <property type="match status" value="1"/>
</dbReference>
<dbReference type="STRING" id="43775.SAMN04489760_11050"/>
<feature type="transmembrane region" description="Helical" evidence="2">
    <location>
        <begin position="362"/>
        <end position="386"/>
    </location>
</feature>
<dbReference type="RefSeq" id="WP_093883279.1">
    <property type="nucleotide sequence ID" value="NZ_FOBS01000010.1"/>
</dbReference>
<reference evidence="4 5" key="1">
    <citation type="submission" date="2016-10" db="EMBL/GenBank/DDBJ databases">
        <authorList>
            <person name="de Groot N.N."/>
        </authorList>
    </citation>
    <scope>NUCLEOTIDE SEQUENCE [LARGE SCALE GENOMIC DNA]</scope>
    <source>
        <strain evidence="4 5">DSM 8423</strain>
    </source>
</reference>
<dbReference type="NCBIfam" id="TIGR00277">
    <property type="entry name" value="HDIG"/>
    <property type="match status" value="1"/>
</dbReference>
<evidence type="ECO:0000313" key="4">
    <source>
        <dbReference type="EMBL" id="SEM31658.1"/>
    </source>
</evidence>
<dbReference type="PANTHER" id="PTHR36442:SF1">
    <property type="entry name" value="CYCLIC-DI-AMP PHOSPHODIESTERASE PGPH"/>
    <property type="match status" value="1"/>
</dbReference>